<evidence type="ECO:0000313" key="6">
    <source>
        <dbReference type="EMBL" id="OIW04519.1"/>
    </source>
</evidence>
<dbReference type="GO" id="GO:0001228">
    <property type="term" value="F:DNA-binding transcription activator activity, RNA polymerase II-specific"/>
    <property type="evidence" value="ECO:0007669"/>
    <property type="project" value="InterPro"/>
</dbReference>
<dbReference type="PANTHER" id="PTHR11064">
    <property type="entry name" value="CCAAT-BINDING TRANSCRIPTION FACTOR-RELATED"/>
    <property type="match status" value="1"/>
</dbReference>
<dbReference type="AlphaFoldDB" id="A0A1J7GVD1"/>
<dbReference type="EMBL" id="CM007369">
    <property type="protein sequence ID" value="OIW04519.1"/>
    <property type="molecule type" value="Genomic_DNA"/>
</dbReference>
<dbReference type="InterPro" id="IPR003958">
    <property type="entry name" value="CBFA_NFYB_domain"/>
</dbReference>
<dbReference type="GO" id="GO:0016602">
    <property type="term" value="C:CCAAT-binding factor complex"/>
    <property type="evidence" value="ECO:0007669"/>
    <property type="project" value="InterPro"/>
</dbReference>
<keyword evidence="7" id="KW-1185">Reference proteome</keyword>
<dbReference type="GO" id="GO:0000978">
    <property type="term" value="F:RNA polymerase II cis-regulatory region sequence-specific DNA binding"/>
    <property type="evidence" value="ECO:0007669"/>
    <property type="project" value="TreeGrafter"/>
</dbReference>
<keyword evidence="2" id="KW-0805">Transcription regulation</keyword>
<accession>A0A1J7GVD1</accession>
<dbReference type="SUPFAM" id="SSF47113">
    <property type="entry name" value="Histone-fold"/>
    <property type="match status" value="1"/>
</dbReference>
<evidence type="ECO:0000256" key="3">
    <source>
        <dbReference type="ARBA" id="ARBA00023163"/>
    </source>
</evidence>
<dbReference type="InterPro" id="IPR027113">
    <property type="entry name" value="Transc_fact_NFYB/HAP3"/>
</dbReference>
<dbReference type="STRING" id="3871.A0A1J7GVD1"/>
<dbReference type="Pfam" id="PF00808">
    <property type="entry name" value="CBFD_NFYB_HMF"/>
    <property type="match status" value="1"/>
</dbReference>
<evidence type="ECO:0000256" key="1">
    <source>
        <dbReference type="ARBA" id="ARBA00009053"/>
    </source>
</evidence>
<dbReference type="GO" id="GO:0046982">
    <property type="term" value="F:protein heterodimerization activity"/>
    <property type="evidence" value="ECO:0007669"/>
    <property type="project" value="InterPro"/>
</dbReference>
<evidence type="ECO:0000256" key="4">
    <source>
        <dbReference type="SAM" id="MobiDB-lite"/>
    </source>
</evidence>
<keyword evidence="3" id="KW-0804">Transcription</keyword>
<dbReference type="PANTHER" id="PTHR11064:SF115">
    <property type="entry name" value="NUCLEAR TRANSCRIPTION FACTOR Y SUBUNIT B-9"/>
    <property type="match status" value="1"/>
</dbReference>
<dbReference type="Gene3D" id="1.10.20.10">
    <property type="entry name" value="Histone, subunit A"/>
    <property type="match status" value="1"/>
</dbReference>
<comment type="similarity">
    <text evidence="1">Belongs to the NFYB/HAP3 subunit family.</text>
</comment>
<sequence>MLSKTIPSIEEENKYWFLYSIIETMEHGDSFSHNGQNTKPSSGNSSRSNPMWDKYASLPHAKVMKIMRQVLPKDAGISDDAVDTVQKCASEFIAFITDAAIEHSKLDKRMTVSAEDLLFVMENMGFDDYVPPLTLFLERYRKQSVQHGVPNVGTPPPPSPPPTLPQSEITNKTSLDMFYEDGVGDV</sequence>
<name>A0A1J7GVD1_LUPAN</name>
<feature type="region of interest" description="Disordered" evidence="4">
    <location>
        <begin position="30"/>
        <end position="50"/>
    </location>
</feature>
<protein>
    <recommendedName>
        <fullName evidence="5">Transcription factor CBF/NF-Y/archaeal histone domain-containing protein</fullName>
    </recommendedName>
</protein>
<proteinExistence type="inferred from homology"/>
<organism evidence="6 7">
    <name type="scientific">Lupinus angustifolius</name>
    <name type="common">Narrow-leaved blue lupine</name>
    <dbReference type="NCBI Taxonomy" id="3871"/>
    <lineage>
        <taxon>Eukaryota</taxon>
        <taxon>Viridiplantae</taxon>
        <taxon>Streptophyta</taxon>
        <taxon>Embryophyta</taxon>
        <taxon>Tracheophyta</taxon>
        <taxon>Spermatophyta</taxon>
        <taxon>Magnoliopsida</taxon>
        <taxon>eudicotyledons</taxon>
        <taxon>Gunneridae</taxon>
        <taxon>Pentapetalae</taxon>
        <taxon>rosids</taxon>
        <taxon>fabids</taxon>
        <taxon>Fabales</taxon>
        <taxon>Fabaceae</taxon>
        <taxon>Papilionoideae</taxon>
        <taxon>50 kb inversion clade</taxon>
        <taxon>genistoids sensu lato</taxon>
        <taxon>core genistoids</taxon>
        <taxon>Genisteae</taxon>
        <taxon>Lupinus</taxon>
    </lineage>
</organism>
<evidence type="ECO:0000313" key="7">
    <source>
        <dbReference type="Proteomes" id="UP000188354"/>
    </source>
</evidence>
<dbReference type="Gramene" id="OIW04519">
    <property type="protein sequence ID" value="OIW04519"/>
    <property type="gene ID" value="TanjilG_13901"/>
</dbReference>
<gene>
    <name evidence="6" type="ORF">TanjilG_13901</name>
</gene>
<reference evidence="6 7" key="1">
    <citation type="journal article" date="2017" name="Plant Biotechnol. J.">
        <title>A comprehensive draft genome sequence for lupin (Lupinus angustifolius), an emerging health food: insights into plant-microbe interactions and legume evolution.</title>
        <authorList>
            <person name="Hane J.K."/>
            <person name="Ming Y."/>
            <person name="Kamphuis L.G."/>
            <person name="Nelson M.N."/>
            <person name="Garg G."/>
            <person name="Atkins C.A."/>
            <person name="Bayer P.E."/>
            <person name="Bravo A."/>
            <person name="Bringans S."/>
            <person name="Cannon S."/>
            <person name="Edwards D."/>
            <person name="Foley R."/>
            <person name="Gao L.L."/>
            <person name="Harrison M.J."/>
            <person name="Huang W."/>
            <person name="Hurgobin B."/>
            <person name="Li S."/>
            <person name="Liu C.W."/>
            <person name="McGrath A."/>
            <person name="Morahan G."/>
            <person name="Murray J."/>
            <person name="Weller J."/>
            <person name="Jian J."/>
            <person name="Singh K.B."/>
        </authorList>
    </citation>
    <scope>NUCLEOTIDE SEQUENCE [LARGE SCALE GENOMIC DNA]</scope>
    <source>
        <strain evidence="7">cv. Tanjil</strain>
        <tissue evidence="6">Whole plant</tissue>
    </source>
</reference>
<evidence type="ECO:0000259" key="5">
    <source>
        <dbReference type="Pfam" id="PF00808"/>
    </source>
</evidence>
<feature type="region of interest" description="Disordered" evidence="4">
    <location>
        <begin position="147"/>
        <end position="171"/>
    </location>
</feature>
<dbReference type="PRINTS" id="PR00615">
    <property type="entry name" value="CCAATSUBUNTA"/>
</dbReference>
<feature type="compositionally biased region" description="Pro residues" evidence="4">
    <location>
        <begin position="153"/>
        <end position="164"/>
    </location>
</feature>
<feature type="domain" description="Transcription factor CBF/NF-Y/archaeal histone" evidence="5">
    <location>
        <begin position="56"/>
        <end position="121"/>
    </location>
</feature>
<feature type="compositionally biased region" description="Polar residues" evidence="4">
    <location>
        <begin position="31"/>
        <end position="49"/>
    </location>
</feature>
<dbReference type="Proteomes" id="UP000188354">
    <property type="component" value="Chromosome LG09"/>
</dbReference>
<dbReference type="OMA" id="DICHAMK"/>
<dbReference type="InterPro" id="IPR009072">
    <property type="entry name" value="Histone-fold"/>
</dbReference>
<dbReference type="CDD" id="cd22907">
    <property type="entry name" value="HFD_NFYB"/>
    <property type="match status" value="1"/>
</dbReference>
<evidence type="ECO:0000256" key="2">
    <source>
        <dbReference type="ARBA" id="ARBA00023015"/>
    </source>
</evidence>